<gene>
    <name evidence="3" type="ORF">SMAR0320_LOCUS11666</name>
</gene>
<proteinExistence type="predicted"/>
<protein>
    <recommendedName>
        <fullName evidence="4">THH1/TOM1/TOM3 domain-containing protein</fullName>
    </recommendedName>
</protein>
<feature type="region of interest" description="Disordered" evidence="1">
    <location>
        <begin position="437"/>
        <end position="503"/>
    </location>
</feature>
<feature type="compositionally biased region" description="Polar residues" evidence="1">
    <location>
        <begin position="486"/>
        <end position="503"/>
    </location>
</feature>
<name>A0A7S2LFF9_9STRA</name>
<feature type="transmembrane region" description="Helical" evidence="2">
    <location>
        <begin position="6"/>
        <end position="27"/>
    </location>
</feature>
<feature type="transmembrane region" description="Helical" evidence="2">
    <location>
        <begin position="288"/>
        <end position="311"/>
    </location>
</feature>
<feature type="transmembrane region" description="Helical" evidence="2">
    <location>
        <begin position="331"/>
        <end position="353"/>
    </location>
</feature>
<feature type="transmembrane region" description="Helical" evidence="2">
    <location>
        <begin position="168"/>
        <end position="189"/>
    </location>
</feature>
<evidence type="ECO:0000256" key="1">
    <source>
        <dbReference type="SAM" id="MobiDB-lite"/>
    </source>
</evidence>
<evidence type="ECO:0000256" key="2">
    <source>
        <dbReference type="SAM" id="Phobius"/>
    </source>
</evidence>
<accession>A0A7S2LFF9</accession>
<organism evidence="3">
    <name type="scientific">Skeletonema marinoi</name>
    <dbReference type="NCBI Taxonomy" id="267567"/>
    <lineage>
        <taxon>Eukaryota</taxon>
        <taxon>Sar</taxon>
        <taxon>Stramenopiles</taxon>
        <taxon>Ochrophyta</taxon>
        <taxon>Bacillariophyta</taxon>
        <taxon>Coscinodiscophyceae</taxon>
        <taxon>Thalassiosirophycidae</taxon>
        <taxon>Thalassiosirales</taxon>
        <taxon>Skeletonemataceae</taxon>
        <taxon>Skeletonema</taxon>
        <taxon>Skeletonema marinoi-dohrnii complex</taxon>
    </lineage>
</organism>
<keyword evidence="2" id="KW-1133">Transmembrane helix</keyword>
<evidence type="ECO:0008006" key="4">
    <source>
        <dbReference type="Google" id="ProtNLM"/>
    </source>
</evidence>
<feature type="compositionally biased region" description="Polar residues" evidence="1">
    <location>
        <begin position="96"/>
        <end position="106"/>
    </location>
</feature>
<sequence length="503" mass="55027">MRDSLFLSAAFIIVEIGLIVATSIAAYELWIGDFIWANEEKQRPTIQSQRGGGISYEPLYNTTRREYYDRSLSATQKDNRSGSSRRTSSPDDGYDRTTNPGRGSTGDSTRRLFYKLILIALLCRLICFPIETFTVSTVITAELTSTNKHEMAPPSWVLLRASQTLPDMAFASAFGLLIVFCAQVAYAALPLTSQSSDGSLGADDNAVGNGNTSPQPARDDDFNKQQSVTNKVQLQSLFDFCSGCARKTLASKITFFMWNTILLISFMAIFFAALATPAISLDEFEICLWLVLIGVYSLLSLVLIFTGVMLLKALRPGMLQRKGINSLALRLMGMCALLGCVFLDRLISFGIVAQRTRVSWNNEEEDGQSGQYVSLAAFRRNAINYAFFEVLPVLFILLIMHRKKKEPAANGQNDVLITNSIMSNIFGSSARPGNAQLDTTLIPPASSGINSKGGGLGSRRFQTYHGSTSRADSFPPKVKHGGNAAKINSQATLSKESSPLLSK</sequence>
<feature type="compositionally biased region" description="Polar residues" evidence="1">
    <location>
        <begin position="72"/>
        <end position="87"/>
    </location>
</feature>
<evidence type="ECO:0000313" key="3">
    <source>
        <dbReference type="EMBL" id="CAD9604892.1"/>
    </source>
</evidence>
<dbReference type="AlphaFoldDB" id="A0A7S2LFF9"/>
<keyword evidence="2" id="KW-0812">Transmembrane</keyword>
<dbReference type="PANTHER" id="PTHR31142:SF3">
    <property type="entry name" value="THH1_TOM1_TOM3 DOMAIN-CONTAINING PROTEIN"/>
    <property type="match status" value="1"/>
</dbReference>
<dbReference type="PANTHER" id="PTHR31142">
    <property type="entry name" value="TOBAMOVIRUS MULTIPLICATION PROTEIN 1-LIKE ISOFORM X1"/>
    <property type="match status" value="1"/>
</dbReference>
<dbReference type="InterPro" id="IPR040226">
    <property type="entry name" value="THH1/TOM1/TOM3"/>
</dbReference>
<feature type="transmembrane region" description="Helical" evidence="2">
    <location>
        <begin position="112"/>
        <end position="139"/>
    </location>
</feature>
<feature type="compositionally biased region" description="Polar residues" evidence="1">
    <location>
        <begin position="460"/>
        <end position="471"/>
    </location>
</feature>
<reference evidence="3" key="1">
    <citation type="submission" date="2021-01" db="EMBL/GenBank/DDBJ databases">
        <authorList>
            <person name="Corre E."/>
            <person name="Pelletier E."/>
            <person name="Niang G."/>
            <person name="Scheremetjew M."/>
            <person name="Finn R."/>
            <person name="Kale V."/>
            <person name="Holt S."/>
            <person name="Cochrane G."/>
            <person name="Meng A."/>
            <person name="Brown T."/>
            <person name="Cohen L."/>
        </authorList>
    </citation>
    <scope>NUCLEOTIDE SEQUENCE</scope>
    <source>
        <strain evidence="3">SM1012Den-03</strain>
    </source>
</reference>
<feature type="region of interest" description="Disordered" evidence="1">
    <location>
        <begin position="72"/>
        <end position="106"/>
    </location>
</feature>
<feature type="transmembrane region" description="Helical" evidence="2">
    <location>
        <begin position="255"/>
        <end position="276"/>
    </location>
</feature>
<keyword evidence="2" id="KW-0472">Membrane</keyword>
<feature type="region of interest" description="Disordered" evidence="1">
    <location>
        <begin position="202"/>
        <end position="222"/>
    </location>
</feature>
<dbReference type="EMBL" id="HBGZ01016301">
    <property type="protein sequence ID" value="CAD9604892.1"/>
    <property type="molecule type" value="Transcribed_RNA"/>
</dbReference>
<feature type="transmembrane region" description="Helical" evidence="2">
    <location>
        <begin position="382"/>
        <end position="400"/>
    </location>
</feature>